<keyword evidence="22" id="KW-1185">Reference proteome</keyword>
<accession>A0ABV7Y455</accession>
<proteinExistence type="predicted"/>
<comment type="pathway">
    <text evidence="2">Lipid metabolism.</text>
</comment>
<comment type="catalytic activity">
    <reaction evidence="17">
        <text>(2E)-hexenoyl-CoA + NADPH + H(+) = hexanoyl-CoA + NADP(+)</text>
        <dbReference type="Rhea" id="RHEA:44956"/>
        <dbReference type="ChEBI" id="CHEBI:15378"/>
        <dbReference type="ChEBI" id="CHEBI:57783"/>
        <dbReference type="ChEBI" id="CHEBI:58349"/>
        <dbReference type="ChEBI" id="CHEBI:62077"/>
        <dbReference type="ChEBI" id="CHEBI:62620"/>
    </reaction>
    <physiologicalReaction direction="left-to-right" evidence="17">
        <dbReference type="Rhea" id="RHEA:44957"/>
    </physiologicalReaction>
</comment>
<comment type="subunit">
    <text evidence="12">Interacts with PEX5, probably required to target it into peroxisomes.</text>
</comment>
<dbReference type="InterPro" id="IPR002347">
    <property type="entry name" value="SDR_fam"/>
</dbReference>
<dbReference type="InterPro" id="IPR052388">
    <property type="entry name" value="Peroxisomal_t2-enoyl-CoA_red"/>
</dbReference>
<dbReference type="EC" id="1.3.1.38" evidence="13"/>
<evidence type="ECO:0000256" key="9">
    <source>
        <dbReference type="ARBA" id="ARBA00023140"/>
    </source>
</evidence>
<evidence type="ECO:0000256" key="16">
    <source>
        <dbReference type="ARBA" id="ARBA00048686"/>
    </source>
</evidence>
<reference evidence="22" key="1">
    <citation type="journal article" date="2019" name="Int. J. Syst. Evol. Microbiol.">
        <title>The Global Catalogue of Microorganisms (GCM) 10K type strain sequencing project: providing services to taxonomists for standard genome sequencing and annotation.</title>
        <authorList>
            <consortium name="The Broad Institute Genomics Platform"/>
            <consortium name="The Broad Institute Genome Sequencing Center for Infectious Disease"/>
            <person name="Wu L."/>
            <person name="Ma J."/>
        </authorList>
    </citation>
    <scope>NUCLEOTIDE SEQUENCE [LARGE SCALE GENOMIC DNA]</scope>
    <source>
        <strain evidence="22">CGMCC 4.7241</strain>
    </source>
</reference>
<evidence type="ECO:0000256" key="8">
    <source>
        <dbReference type="ARBA" id="ARBA00023098"/>
    </source>
</evidence>
<dbReference type="RefSeq" id="WP_239554037.1">
    <property type="nucleotide sequence ID" value="NZ_JAFBCM010000001.1"/>
</dbReference>
<dbReference type="PANTHER" id="PTHR24317">
    <property type="entry name" value="PEROXISOMAL TRANS-2-ENOYL-COA REDUCTASE"/>
    <property type="match status" value="1"/>
</dbReference>
<evidence type="ECO:0000256" key="4">
    <source>
        <dbReference type="ARBA" id="ARBA00022553"/>
    </source>
</evidence>
<comment type="catalytic activity">
    <reaction evidence="15">
        <text>(2E)-dodecenoyl-CoA + NADPH + H(+) = dodecanoyl-CoA + NADP(+)</text>
        <dbReference type="Rhea" id="RHEA:44964"/>
        <dbReference type="ChEBI" id="CHEBI:15378"/>
        <dbReference type="ChEBI" id="CHEBI:57330"/>
        <dbReference type="ChEBI" id="CHEBI:57375"/>
        <dbReference type="ChEBI" id="CHEBI:57783"/>
        <dbReference type="ChEBI" id="CHEBI:58349"/>
    </reaction>
    <physiologicalReaction direction="left-to-right" evidence="15">
        <dbReference type="Rhea" id="RHEA:44965"/>
    </physiologicalReaction>
</comment>
<keyword evidence="7" id="KW-0560">Oxidoreductase</keyword>
<comment type="caution">
    <text evidence="21">The sequence shown here is derived from an EMBL/GenBank/DDBJ whole genome shotgun (WGS) entry which is preliminary data.</text>
</comment>
<sequence length="82" mass="8201">MAVEVAGRETSEVCFVDLAPVPAGSSDLLLVAVASVTALGRIGQPDEIANVVAFLASDEASMITGATVDVSGGTWLGPKMPA</sequence>
<organism evidence="21 22">
    <name type="scientific">Tenggerimyces flavus</name>
    <dbReference type="NCBI Taxonomy" id="1708749"/>
    <lineage>
        <taxon>Bacteria</taxon>
        <taxon>Bacillati</taxon>
        <taxon>Actinomycetota</taxon>
        <taxon>Actinomycetes</taxon>
        <taxon>Propionibacteriales</taxon>
        <taxon>Nocardioidaceae</taxon>
        <taxon>Tenggerimyces</taxon>
    </lineage>
</organism>
<evidence type="ECO:0000256" key="18">
    <source>
        <dbReference type="ARBA" id="ARBA00049251"/>
    </source>
</evidence>
<dbReference type="InterPro" id="IPR036291">
    <property type="entry name" value="NAD(P)-bd_dom_sf"/>
</dbReference>
<dbReference type="EMBL" id="JBHRZH010000004">
    <property type="protein sequence ID" value="MFC3760010.1"/>
    <property type="molecule type" value="Genomic_DNA"/>
</dbReference>
<evidence type="ECO:0000256" key="11">
    <source>
        <dbReference type="ARBA" id="ARBA00037124"/>
    </source>
</evidence>
<keyword evidence="3" id="KW-0444">Lipid biosynthesis</keyword>
<evidence type="ECO:0000256" key="17">
    <source>
        <dbReference type="ARBA" id="ARBA00049108"/>
    </source>
</evidence>
<keyword evidence="6" id="KW-0521">NADP</keyword>
<comment type="catalytic activity">
    <reaction evidence="16">
        <text>(2E)-tetradecenoyl-CoA + NADPH + H(+) = tetradecanoyl-CoA + NADP(+)</text>
        <dbReference type="Rhea" id="RHEA:44968"/>
        <dbReference type="ChEBI" id="CHEBI:15378"/>
        <dbReference type="ChEBI" id="CHEBI:57385"/>
        <dbReference type="ChEBI" id="CHEBI:57783"/>
        <dbReference type="ChEBI" id="CHEBI:58349"/>
        <dbReference type="ChEBI" id="CHEBI:61405"/>
    </reaction>
    <physiologicalReaction direction="left-to-right" evidence="16">
        <dbReference type="Rhea" id="RHEA:44969"/>
    </physiologicalReaction>
</comment>
<keyword evidence="8" id="KW-0443">Lipid metabolism</keyword>
<evidence type="ECO:0000256" key="2">
    <source>
        <dbReference type="ARBA" id="ARBA00005189"/>
    </source>
</evidence>
<evidence type="ECO:0000256" key="12">
    <source>
        <dbReference type="ARBA" id="ARBA00038622"/>
    </source>
</evidence>
<gene>
    <name evidence="21" type="ORF">ACFOUW_04115</name>
</gene>
<dbReference type="Pfam" id="PF13561">
    <property type="entry name" value="adh_short_C2"/>
    <property type="match status" value="1"/>
</dbReference>
<protein>
    <recommendedName>
        <fullName evidence="14">Peroxisomal trans-2-enoyl-CoA reductase</fullName>
        <ecNumber evidence="13">1.3.1.38</ecNumber>
    </recommendedName>
</protein>
<keyword evidence="5" id="KW-0276">Fatty acid metabolism</keyword>
<comment type="catalytic activity">
    <reaction evidence="19">
        <text>(2E)-decenoyl-CoA + NADPH + H(+) = decanoyl-CoA + NADP(+)</text>
        <dbReference type="Rhea" id="RHEA:44960"/>
        <dbReference type="ChEBI" id="CHEBI:15378"/>
        <dbReference type="ChEBI" id="CHEBI:57783"/>
        <dbReference type="ChEBI" id="CHEBI:58349"/>
        <dbReference type="ChEBI" id="CHEBI:61406"/>
        <dbReference type="ChEBI" id="CHEBI:61430"/>
    </reaction>
    <physiologicalReaction direction="left-to-right" evidence="19">
        <dbReference type="Rhea" id="RHEA:44961"/>
    </physiologicalReaction>
</comment>
<keyword evidence="10" id="KW-0275">Fatty acid biosynthesis</keyword>
<keyword evidence="4" id="KW-0597">Phosphoprotein</keyword>
<evidence type="ECO:0000256" key="15">
    <source>
        <dbReference type="ARBA" id="ARBA00047570"/>
    </source>
</evidence>
<evidence type="ECO:0000256" key="20">
    <source>
        <dbReference type="ARBA" id="ARBA00049559"/>
    </source>
</evidence>
<evidence type="ECO:0000256" key="5">
    <source>
        <dbReference type="ARBA" id="ARBA00022832"/>
    </source>
</evidence>
<evidence type="ECO:0000256" key="10">
    <source>
        <dbReference type="ARBA" id="ARBA00023160"/>
    </source>
</evidence>
<evidence type="ECO:0000256" key="14">
    <source>
        <dbReference type="ARBA" id="ARBA00041063"/>
    </source>
</evidence>
<evidence type="ECO:0000313" key="21">
    <source>
        <dbReference type="EMBL" id="MFC3760010.1"/>
    </source>
</evidence>
<evidence type="ECO:0000313" key="22">
    <source>
        <dbReference type="Proteomes" id="UP001595699"/>
    </source>
</evidence>
<dbReference type="Proteomes" id="UP001595699">
    <property type="component" value="Unassembled WGS sequence"/>
</dbReference>
<evidence type="ECO:0000256" key="19">
    <source>
        <dbReference type="ARBA" id="ARBA00049386"/>
    </source>
</evidence>
<dbReference type="PANTHER" id="PTHR24317:SF7">
    <property type="entry name" value="PEROXISOMAL TRANS-2-ENOYL-COA REDUCTASE"/>
    <property type="match status" value="1"/>
</dbReference>
<comment type="catalytic activity">
    <reaction evidence="18">
        <text>a (2E)-enoyl-CoA + NADPH + H(+) = a 2,3-saturated acyl-CoA + NADP(+)</text>
        <dbReference type="Rhea" id="RHEA:33763"/>
        <dbReference type="ChEBI" id="CHEBI:15378"/>
        <dbReference type="ChEBI" id="CHEBI:57783"/>
        <dbReference type="ChEBI" id="CHEBI:58349"/>
        <dbReference type="ChEBI" id="CHEBI:58856"/>
        <dbReference type="ChEBI" id="CHEBI:65111"/>
        <dbReference type="EC" id="1.3.1.38"/>
    </reaction>
    <physiologicalReaction direction="left-to-right" evidence="18">
        <dbReference type="Rhea" id="RHEA:33764"/>
    </physiologicalReaction>
</comment>
<evidence type="ECO:0000256" key="13">
    <source>
        <dbReference type="ARBA" id="ARBA00038849"/>
    </source>
</evidence>
<evidence type="ECO:0000256" key="3">
    <source>
        <dbReference type="ARBA" id="ARBA00022516"/>
    </source>
</evidence>
<evidence type="ECO:0000256" key="6">
    <source>
        <dbReference type="ARBA" id="ARBA00022857"/>
    </source>
</evidence>
<keyword evidence="9" id="KW-0576">Peroxisome</keyword>
<evidence type="ECO:0000256" key="7">
    <source>
        <dbReference type="ARBA" id="ARBA00023002"/>
    </source>
</evidence>
<comment type="subcellular location">
    <subcellularLocation>
        <location evidence="1">Peroxisome</location>
    </subcellularLocation>
</comment>
<evidence type="ECO:0000256" key="1">
    <source>
        <dbReference type="ARBA" id="ARBA00004275"/>
    </source>
</evidence>
<dbReference type="SUPFAM" id="SSF51735">
    <property type="entry name" value="NAD(P)-binding Rossmann-fold domains"/>
    <property type="match status" value="1"/>
</dbReference>
<comment type="catalytic activity">
    <reaction evidence="20">
        <text>(2E)-octenoyl-CoA + NADPH + H(+) = octanoyl-CoA + NADP(+)</text>
        <dbReference type="Rhea" id="RHEA:44952"/>
        <dbReference type="ChEBI" id="CHEBI:15378"/>
        <dbReference type="ChEBI" id="CHEBI:57386"/>
        <dbReference type="ChEBI" id="CHEBI:57783"/>
        <dbReference type="ChEBI" id="CHEBI:58349"/>
        <dbReference type="ChEBI" id="CHEBI:62242"/>
    </reaction>
    <physiologicalReaction direction="left-to-right" evidence="20">
        <dbReference type="Rhea" id="RHEA:44953"/>
    </physiologicalReaction>
</comment>
<comment type="function">
    <text evidence="11">Participates in chain elongation of fatty acids. Catalyzes the reduction of trans-2-enoyl-CoAs of varying chain lengths from 6:1 to 16:1, having maximum activity with 10:1 CoA. Has no 2,4-dienoyl-CoA reductase activity.</text>
</comment>
<dbReference type="Gene3D" id="3.40.50.720">
    <property type="entry name" value="NAD(P)-binding Rossmann-like Domain"/>
    <property type="match status" value="1"/>
</dbReference>
<name>A0ABV7Y455_9ACTN</name>